<sequence length="488" mass="52702">MSLLIILSATAVTLARVSVKIRATDTNDEAAEAVTSPCGEQAYAKGLRKHLANKATEARQQLASLRQRGKEWATAALAETSAEQRCNYRALSAKAQSLEEQATATANQISATVGDALQHLDAQIGILDALLTTGKLTLQEDANKHSPTGQASVNIKLKLIASSTPVCAAVSDATKLRQPEAPPEYNKLLKLKVTAPNQLLNNFNEPTISIGGFQSCNGNSGSNLNIGAALQSCTQQSAGTSTLTFTQSRPRPAYTATTVALRHDNKHNGKCQNEEQATSDRPDHSKKLAYLVCKALDQSQAPAPSVNELSGTTLKTDPIVKLTLRNCLPQFQHIADTTDSEQSKQIEEYIEQTFHKNSNDFKTNYMDILTKDSHTSRSEKTSAQKSITGISNAQERTAIVSHAEGIRNVKELEAAKKDAPAADTKNEEKCKGKPQGECKEKDGCEFKDGKCKHKEGVKSENDEKNTNTTGSNSFVIKKAPLLLAVLFL</sequence>
<evidence type="ECO:0000256" key="3">
    <source>
        <dbReference type="ARBA" id="ARBA00022475"/>
    </source>
</evidence>
<keyword evidence="6" id="KW-0325">Glycoprotein</keyword>
<dbReference type="EMBL" id="QSBY01000003">
    <property type="protein sequence ID" value="RHW73562.1"/>
    <property type="molecule type" value="Genomic_DNA"/>
</dbReference>
<keyword evidence="4" id="KW-0336">GPI-anchor</keyword>
<evidence type="ECO:0000313" key="14">
    <source>
        <dbReference type="EMBL" id="RHW73777.1"/>
    </source>
</evidence>
<feature type="region of interest" description="Disordered" evidence="9">
    <location>
        <begin position="417"/>
        <end position="471"/>
    </location>
</feature>
<dbReference type="EMBL" id="QSBY01000003">
    <property type="protein sequence ID" value="RHW73402.1"/>
    <property type="molecule type" value="Genomic_DNA"/>
</dbReference>
<feature type="signal peptide" evidence="10">
    <location>
        <begin position="1"/>
        <end position="15"/>
    </location>
</feature>
<keyword evidence="5" id="KW-0472">Membrane</keyword>
<evidence type="ECO:0000256" key="9">
    <source>
        <dbReference type="SAM" id="MobiDB-lite"/>
    </source>
</evidence>
<accession>A0A3L6LB14</accession>
<evidence type="ECO:0000256" key="1">
    <source>
        <dbReference type="ARBA" id="ARBA00002523"/>
    </source>
</evidence>
<keyword evidence="10" id="KW-0732">Signal</keyword>
<proteinExistence type="predicted"/>
<comment type="subcellular location">
    <subcellularLocation>
        <location evidence="2">Cell membrane</location>
        <topology evidence="2">Lipid-anchor</topology>
        <topology evidence="2">GPI-anchor</topology>
    </subcellularLocation>
</comment>
<protein>
    <recommendedName>
        <fullName evidence="16">Variant surface glycoprotein</fullName>
    </recommendedName>
</protein>
<evidence type="ECO:0000256" key="7">
    <source>
        <dbReference type="ARBA" id="ARBA00023288"/>
    </source>
</evidence>
<dbReference type="EMBL" id="QSBY01000003">
    <property type="protein sequence ID" value="RHW73739.1"/>
    <property type="molecule type" value="Genomic_DNA"/>
</dbReference>
<evidence type="ECO:0000256" key="4">
    <source>
        <dbReference type="ARBA" id="ARBA00022622"/>
    </source>
</evidence>
<feature type="coiled-coil region" evidence="8">
    <location>
        <begin position="48"/>
        <end position="108"/>
    </location>
</feature>
<evidence type="ECO:0000256" key="8">
    <source>
        <dbReference type="SAM" id="Coils"/>
    </source>
</evidence>
<dbReference type="EMBL" id="QSBY01000003">
    <property type="protein sequence ID" value="RHW73777.1"/>
    <property type="molecule type" value="Genomic_DNA"/>
</dbReference>
<evidence type="ECO:0000256" key="2">
    <source>
        <dbReference type="ARBA" id="ARBA00004609"/>
    </source>
</evidence>
<dbReference type="InterPro" id="IPR027446">
    <property type="entry name" value="VSG_C_dom_sf"/>
</dbReference>
<reference evidence="13 15" key="1">
    <citation type="submission" date="2018-09" db="EMBL/GenBank/DDBJ databases">
        <title>whole genome sequence of T. equiperdum IVM-t1 strain.</title>
        <authorList>
            <person name="Suganuma K."/>
        </authorList>
    </citation>
    <scope>NUCLEOTIDE SEQUENCE [LARGE SCALE GENOMIC DNA]</scope>
    <source>
        <strain evidence="13 15">IVM-t1</strain>
    </source>
</reference>
<evidence type="ECO:0008006" key="16">
    <source>
        <dbReference type="Google" id="ProtNLM"/>
    </source>
</evidence>
<evidence type="ECO:0000313" key="13">
    <source>
        <dbReference type="EMBL" id="RHW73739.1"/>
    </source>
</evidence>
<evidence type="ECO:0000313" key="11">
    <source>
        <dbReference type="EMBL" id="RHW73402.1"/>
    </source>
</evidence>
<feature type="chain" id="PRO_5036083793" description="Variant surface glycoprotein" evidence="10">
    <location>
        <begin position="16"/>
        <end position="488"/>
    </location>
</feature>
<evidence type="ECO:0000313" key="15">
    <source>
        <dbReference type="Proteomes" id="UP000266743"/>
    </source>
</evidence>
<comment type="caution">
    <text evidence="13">The sequence shown here is derived from an EMBL/GenBank/DDBJ whole genome shotgun (WGS) entry which is preliminary data.</text>
</comment>
<evidence type="ECO:0000256" key="5">
    <source>
        <dbReference type="ARBA" id="ARBA00023136"/>
    </source>
</evidence>
<name>A0A3L6LB14_9TRYP</name>
<keyword evidence="3" id="KW-1003">Cell membrane</keyword>
<organism evidence="13">
    <name type="scientific">Trypanosoma brucei equiperdum</name>
    <dbReference type="NCBI Taxonomy" id="630700"/>
    <lineage>
        <taxon>Eukaryota</taxon>
        <taxon>Discoba</taxon>
        <taxon>Euglenozoa</taxon>
        <taxon>Kinetoplastea</taxon>
        <taxon>Metakinetoplastina</taxon>
        <taxon>Trypanosomatida</taxon>
        <taxon>Trypanosomatidae</taxon>
        <taxon>Trypanosoma</taxon>
    </lineage>
</organism>
<feature type="compositionally biased region" description="Basic and acidic residues" evidence="9">
    <location>
        <begin position="417"/>
        <end position="465"/>
    </location>
</feature>
<dbReference type="Proteomes" id="UP000266743">
    <property type="component" value="Chromosome 3"/>
</dbReference>
<dbReference type="SUPFAM" id="SSF118251">
    <property type="entry name" value="Variant surface glycoprotein MITAT 1.2, VSG 221, C-terminal domain"/>
    <property type="match status" value="1"/>
</dbReference>
<comment type="function">
    <text evidence="1">VSG forms a coat on the surface of the parasite. The trypanosome evades the immune response of the host by expressing a series of antigenically distinct VSGs from an estimated 1000 VSG genes.</text>
</comment>
<evidence type="ECO:0000256" key="6">
    <source>
        <dbReference type="ARBA" id="ARBA00023180"/>
    </source>
</evidence>
<dbReference type="GO" id="GO:0098552">
    <property type="term" value="C:side of membrane"/>
    <property type="evidence" value="ECO:0007669"/>
    <property type="project" value="UniProtKB-KW"/>
</dbReference>
<dbReference type="AlphaFoldDB" id="A0A3L6LB14"/>
<keyword evidence="8" id="KW-0175">Coiled coil</keyword>
<keyword evidence="7" id="KW-0449">Lipoprotein</keyword>
<evidence type="ECO:0000256" key="10">
    <source>
        <dbReference type="SAM" id="SignalP"/>
    </source>
</evidence>
<dbReference type="SUPFAM" id="SSF58087">
    <property type="entry name" value="Variant surface glycoprotein (N-terminal domain)"/>
    <property type="match status" value="1"/>
</dbReference>
<dbReference type="GO" id="GO:0005886">
    <property type="term" value="C:plasma membrane"/>
    <property type="evidence" value="ECO:0007669"/>
    <property type="project" value="UniProtKB-SubCell"/>
</dbReference>
<gene>
    <name evidence="12" type="ORF">DPX39_030073200</name>
    <name evidence="11" type="ORF">DPX39_030076000</name>
    <name evidence="14" type="ORF">DPX39_030078800</name>
    <name evidence="13" type="ORF">DPX39_030081600</name>
</gene>
<evidence type="ECO:0000313" key="12">
    <source>
        <dbReference type="EMBL" id="RHW73562.1"/>
    </source>
</evidence>